<dbReference type="Gene3D" id="1.10.287.110">
    <property type="entry name" value="DnaJ domain"/>
    <property type="match status" value="1"/>
</dbReference>
<feature type="compositionally biased region" description="Low complexity" evidence="1">
    <location>
        <begin position="183"/>
        <end position="205"/>
    </location>
</feature>
<dbReference type="InterPro" id="IPR001623">
    <property type="entry name" value="DnaJ_domain"/>
</dbReference>
<proteinExistence type="predicted"/>
<feature type="transmembrane region" description="Helical" evidence="2">
    <location>
        <begin position="514"/>
        <end position="531"/>
    </location>
</feature>
<keyword evidence="2" id="KW-0812">Transmembrane</keyword>
<dbReference type="SMART" id="SM00271">
    <property type="entry name" value="DnaJ"/>
    <property type="match status" value="1"/>
</dbReference>
<feature type="region of interest" description="Disordered" evidence="1">
    <location>
        <begin position="1"/>
        <end position="57"/>
    </location>
</feature>
<accession>A0A7E4VE24</accession>
<dbReference type="PROSITE" id="PS50076">
    <property type="entry name" value="DNAJ_2"/>
    <property type="match status" value="1"/>
</dbReference>
<dbReference type="SUPFAM" id="SSF46565">
    <property type="entry name" value="Chaperone J-domain"/>
    <property type="match status" value="1"/>
</dbReference>
<feature type="compositionally biased region" description="Acidic residues" evidence="1">
    <location>
        <begin position="395"/>
        <end position="407"/>
    </location>
</feature>
<dbReference type="Pfam" id="PF14901">
    <property type="entry name" value="Jiv90"/>
    <property type="match status" value="1"/>
</dbReference>
<sequence length="888" mass="98135">MDDPHGGFDDDREDEKHLIGNLLMDDDTNFSPVKEAFNPRPLSSSSTSFTRSTADSSHNVWGEFNHSPFPDWNGPLPSSQTNNGFDYLSSSYIQPRRTTDFDWFLKAPHEHPVIEPRPVLPAIYLPKPPPTASPQLSPLNSVLPLNINVRPAQPPAVSVPKPMATVFPFQPSENVPVANGTDSPVFSDSHTSSSDSGTVSPSSRSKGPIKWTKIDVATIAATTGAPSAAPKTYKTPDPASVKSYSSVARDTTSHRRVTTTLSNGPPKSSTTSHKSNSRGSNNSKGKSRGSSSQPVSPVELPPPKPTKIVGLNPIETTNNKPAPVSKSPVNVNSTPAPVPILLPPADFQKIKRKKKGKVVQLKQASDTKQPTKYSALVQHEKRTPNSVERGPTVDGDSDNEDDYDDDDLDEHEYARRVEEEKEQIREKTRLQLAASDCSEVERARRMGDLEAEMTVAFEKRKAGKVRPNGPNATKTPTTGIVSHSRRSASSIFALLPALYTLFSVVLLAASRAGLFLVHLVANVIFLSWHALADTTSHLFSIIFETTNSMSAIMSQTCRRMVHDFVEQGKSLLSLGLPMGNLTIGFPETLQIPTYCEDLLERLYDVKNADAYSVLGLSRDCSSDQIKCVHKRIGALIRPDKRFNMGCEEALTLIDLAFYCISTEEKRTKYDAELEKLPLLQQTYALQTQLDEFRDLIDNSSAVLHCECGINHAVSRRSYGEGRYCKKCALFHPIKNGDIWADPRLFGFSMVYYAMINGVVYDITEWASCQPGRLKHQKYYSHATFYRLFNATCNANVTNTTEKHRCSQKFDPTDRPRSVLLPNDTITFKHDCCCTVTIWPPADLASVNVPCCFGGVFVPVSTTAVGGSAENRLFDTDRAKRAGRRRRIR</sequence>
<dbReference type="CDD" id="cd06257">
    <property type="entry name" value="DnaJ"/>
    <property type="match status" value="1"/>
</dbReference>
<dbReference type="InterPro" id="IPR036869">
    <property type="entry name" value="J_dom_sf"/>
</dbReference>
<feature type="transmembrane region" description="Helical" evidence="2">
    <location>
        <begin position="491"/>
        <end position="509"/>
    </location>
</feature>
<keyword evidence="2" id="KW-1133">Transmembrane helix</keyword>
<dbReference type="Proteomes" id="UP000492821">
    <property type="component" value="Unassembled WGS sequence"/>
</dbReference>
<feature type="compositionally biased region" description="Basic and acidic residues" evidence="1">
    <location>
        <begin position="1"/>
        <end position="18"/>
    </location>
</feature>
<dbReference type="InterPro" id="IPR032843">
    <property type="entry name" value="Jiv"/>
</dbReference>
<evidence type="ECO:0000259" key="3">
    <source>
        <dbReference type="PROSITE" id="PS50076"/>
    </source>
</evidence>
<dbReference type="Pfam" id="PF00226">
    <property type="entry name" value="DnaJ"/>
    <property type="match status" value="1"/>
</dbReference>
<evidence type="ECO:0000256" key="1">
    <source>
        <dbReference type="SAM" id="MobiDB-lite"/>
    </source>
</evidence>
<feature type="domain" description="J" evidence="3">
    <location>
        <begin position="609"/>
        <end position="673"/>
    </location>
</feature>
<organism evidence="4 5">
    <name type="scientific">Panagrellus redivivus</name>
    <name type="common">Microworm</name>
    <dbReference type="NCBI Taxonomy" id="6233"/>
    <lineage>
        <taxon>Eukaryota</taxon>
        <taxon>Metazoa</taxon>
        <taxon>Ecdysozoa</taxon>
        <taxon>Nematoda</taxon>
        <taxon>Chromadorea</taxon>
        <taxon>Rhabditida</taxon>
        <taxon>Tylenchina</taxon>
        <taxon>Panagrolaimomorpha</taxon>
        <taxon>Panagrolaimoidea</taxon>
        <taxon>Panagrolaimidae</taxon>
        <taxon>Panagrellus</taxon>
    </lineage>
</organism>
<feature type="compositionally biased region" description="Low complexity" evidence="1">
    <location>
        <begin position="43"/>
        <end position="57"/>
    </location>
</feature>
<feature type="compositionally biased region" description="Polar residues" evidence="1">
    <location>
        <begin position="258"/>
        <end position="273"/>
    </location>
</feature>
<dbReference type="PANTHER" id="PTHR44665:SF1">
    <property type="entry name" value="DNAJ HOMOLOG SUBFAMILY C MEMBER 14"/>
    <property type="match status" value="1"/>
</dbReference>
<dbReference type="WBParaSite" id="Pan_g19913.t2">
    <property type="protein sequence ID" value="Pan_g19913.t2"/>
    <property type="gene ID" value="Pan_g19913"/>
</dbReference>
<protein>
    <submittedName>
        <fullName evidence="5">J domain-containing protein</fullName>
    </submittedName>
</protein>
<reference evidence="5" key="2">
    <citation type="submission" date="2020-10" db="UniProtKB">
        <authorList>
            <consortium name="WormBaseParasite"/>
        </authorList>
    </citation>
    <scope>IDENTIFICATION</scope>
</reference>
<keyword evidence="2" id="KW-0472">Membrane</keyword>
<reference evidence="4" key="1">
    <citation type="journal article" date="2013" name="Genetics">
        <title>The draft genome and transcriptome of Panagrellus redivivus are shaped by the harsh demands of a free-living lifestyle.</title>
        <authorList>
            <person name="Srinivasan J."/>
            <person name="Dillman A.R."/>
            <person name="Macchietto M.G."/>
            <person name="Heikkinen L."/>
            <person name="Lakso M."/>
            <person name="Fracchia K.M."/>
            <person name="Antoshechkin I."/>
            <person name="Mortazavi A."/>
            <person name="Wong G."/>
            <person name="Sternberg P.W."/>
        </authorList>
    </citation>
    <scope>NUCLEOTIDE SEQUENCE [LARGE SCALE GENOMIC DNA]</scope>
    <source>
        <strain evidence="4">MT8872</strain>
    </source>
</reference>
<feature type="region of interest" description="Disordered" evidence="1">
    <location>
        <begin position="178"/>
        <end position="340"/>
    </location>
</feature>
<dbReference type="PANTHER" id="PTHR44665">
    <property type="entry name" value="DNAJ HOMOLOG SUBFAMILY C MEMBER 14"/>
    <property type="match status" value="1"/>
</dbReference>
<evidence type="ECO:0000256" key="2">
    <source>
        <dbReference type="SAM" id="Phobius"/>
    </source>
</evidence>
<name>A0A7E4VE24_PANRE</name>
<feature type="region of interest" description="Disordered" evidence="1">
    <location>
        <begin position="358"/>
        <end position="407"/>
    </location>
</feature>
<dbReference type="AlphaFoldDB" id="A0A7E4VE24"/>
<dbReference type="InterPro" id="IPR052317">
    <property type="entry name" value="Viral_replicn-host_int_reg"/>
</dbReference>
<evidence type="ECO:0000313" key="4">
    <source>
        <dbReference type="Proteomes" id="UP000492821"/>
    </source>
</evidence>
<feature type="compositionally biased region" description="Low complexity" evidence="1">
    <location>
        <begin position="277"/>
        <end position="298"/>
    </location>
</feature>
<keyword evidence="4" id="KW-1185">Reference proteome</keyword>
<evidence type="ECO:0000313" key="5">
    <source>
        <dbReference type="WBParaSite" id="Pan_g19913.t2"/>
    </source>
</evidence>